<dbReference type="GO" id="GO:0046872">
    <property type="term" value="F:metal ion binding"/>
    <property type="evidence" value="ECO:0007669"/>
    <property type="project" value="InterPro"/>
</dbReference>
<feature type="region of interest" description="Disordered" evidence="2">
    <location>
        <begin position="688"/>
        <end position="708"/>
    </location>
</feature>
<reference evidence="4" key="1">
    <citation type="journal article" date="2014" name="PLoS ONE">
        <title>Transcriptome-Based Identification of ABC Transporters in the Western Tarnished Plant Bug Lygus hesperus.</title>
        <authorList>
            <person name="Hull J.J."/>
            <person name="Chaney K."/>
            <person name="Geib S.M."/>
            <person name="Fabrick J.A."/>
            <person name="Brent C.S."/>
            <person name="Walsh D."/>
            <person name="Lavine L.C."/>
        </authorList>
    </citation>
    <scope>NUCLEOTIDE SEQUENCE</scope>
</reference>
<dbReference type="EMBL" id="GBRD01008905">
    <property type="protein sequence ID" value="JAG56916.1"/>
    <property type="molecule type" value="Transcribed_RNA"/>
</dbReference>
<name>A0A0A9XSQ0_LYGHE</name>
<feature type="region of interest" description="Disordered" evidence="2">
    <location>
        <begin position="49"/>
        <end position="78"/>
    </location>
</feature>
<protein>
    <submittedName>
        <fullName evidence="4">Phospholipase DDHD1</fullName>
    </submittedName>
</protein>
<dbReference type="InterPro" id="IPR058055">
    <property type="entry name" value="PA-PLA1"/>
</dbReference>
<feature type="domain" description="DDHD" evidence="3">
    <location>
        <begin position="462"/>
        <end position="674"/>
    </location>
</feature>
<dbReference type="Pfam" id="PF02862">
    <property type="entry name" value="DDHD"/>
    <property type="match status" value="1"/>
</dbReference>
<feature type="compositionally biased region" description="Basic and acidic residues" evidence="2">
    <location>
        <begin position="64"/>
        <end position="78"/>
    </location>
</feature>
<feature type="region of interest" description="Disordered" evidence="2">
    <location>
        <begin position="127"/>
        <end position="153"/>
    </location>
</feature>
<dbReference type="InterPro" id="IPR029058">
    <property type="entry name" value="AB_hydrolase_fold"/>
</dbReference>
<dbReference type="AlphaFoldDB" id="A0A0A9XSQ0"/>
<evidence type="ECO:0000256" key="1">
    <source>
        <dbReference type="ARBA" id="ARBA00038464"/>
    </source>
</evidence>
<dbReference type="InterPro" id="IPR004177">
    <property type="entry name" value="DDHD_dom"/>
</dbReference>
<dbReference type="PANTHER" id="PTHR23509">
    <property type="entry name" value="PA-PL1 PHOSPHOLIPASE FAMILY"/>
    <property type="match status" value="1"/>
</dbReference>
<dbReference type="EMBL" id="GBHO01020943">
    <property type="protein sequence ID" value="JAG22661.1"/>
    <property type="molecule type" value="Transcribed_RNA"/>
</dbReference>
<organism evidence="4">
    <name type="scientific">Lygus hesperus</name>
    <name type="common">Western plant bug</name>
    <dbReference type="NCBI Taxonomy" id="30085"/>
    <lineage>
        <taxon>Eukaryota</taxon>
        <taxon>Metazoa</taxon>
        <taxon>Ecdysozoa</taxon>
        <taxon>Arthropoda</taxon>
        <taxon>Hexapoda</taxon>
        <taxon>Insecta</taxon>
        <taxon>Pterygota</taxon>
        <taxon>Neoptera</taxon>
        <taxon>Paraneoptera</taxon>
        <taxon>Hemiptera</taxon>
        <taxon>Heteroptera</taxon>
        <taxon>Panheteroptera</taxon>
        <taxon>Cimicomorpha</taxon>
        <taxon>Miridae</taxon>
        <taxon>Mirini</taxon>
        <taxon>Lygus</taxon>
    </lineage>
</organism>
<evidence type="ECO:0000313" key="4">
    <source>
        <dbReference type="EMBL" id="JAG22661.1"/>
    </source>
</evidence>
<gene>
    <name evidence="4" type="primary">DDHD1_6</name>
    <name evidence="4" type="ORF">CM83_84361</name>
</gene>
<evidence type="ECO:0000313" key="5">
    <source>
        <dbReference type="EMBL" id="JAG56916.1"/>
    </source>
</evidence>
<comment type="similarity">
    <text evidence="1">Belongs to the PA-PLA1 family.</text>
</comment>
<proteinExistence type="inferred from homology"/>
<dbReference type="GO" id="GO:0004620">
    <property type="term" value="F:phospholipase activity"/>
    <property type="evidence" value="ECO:0007669"/>
    <property type="project" value="TreeGrafter"/>
</dbReference>
<accession>A0A0A9XSQ0</accession>
<reference evidence="5" key="3">
    <citation type="submission" date="2014-09" db="EMBL/GenBank/DDBJ databases">
        <authorList>
            <person name="Magalhaes I.L.F."/>
            <person name="Oliveira U."/>
            <person name="Santos F.R."/>
            <person name="Vidigal T.H.D.A."/>
            <person name="Brescovit A.D."/>
            <person name="Santos A.J."/>
        </authorList>
    </citation>
    <scope>NUCLEOTIDE SEQUENCE</scope>
</reference>
<evidence type="ECO:0000259" key="3">
    <source>
        <dbReference type="PROSITE" id="PS51043"/>
    </source>
</evidence>
<dbReference type="PANTHER" id="PTHR23509:SF48">
    <property type="entry name" value="INTRACELLULAR PHOSPHOLIPASE A1"/>
    <property type="match status" value="1"/>
</dbReference>
<dbReference type="SUPFAM" id="SSF53474">
    <property type="entry name" value="alpha/beta-Hydrolases"/>
    <property type="match status" value="1"/>
</dbReference>
<dbReference type="SMART" id="SM01127">
    <property type="entry name" value="DDHD"/>
    <property type="match status" value="1"/>
</dbReference>
<feature type="compositionally biased region" description="Basic residues" evidence="2">
    <location>
        <begin position="690"/>
        <end position="708"/>
    </location>
</feature>
<evidence type="ECO:0000256" key="2">
    <source>
        <dbReference type="SAM" id="MobiDB-lite"/>
    </source>
</evidence>
<sequence length="736" mass="82740">MSGIMFNPSNPNLKTFSLANIIEEQLSSISLGGSLHNLEADSNIVSVLEDRQTSDSESSVSLAEARRNSGKDDVSSPNHDVDKIVEALSCAEVRWFYKEPGNTKWTPFGGYDTLTIEGAYTKLPVELRGPKKSSPKSETASPLKEEEEQPPKVEAECKSSGPRVLVLGGLYELDFISRTCSSIYWPGEMFRCTRGTWFYESWQPLDEEAADIIEQDHLKVFLGKKPSDFAVDTKPLHYQSVIDFNVDWYSPNEVYVYSRGTPSKLVRSFTKKLGYFQKSAGTRVLRSYKTLATDADKHKDISHLVFVVHGIGQKMNIGAQIFRNTCVIRERVATLKEKYFPESNQRAEFFPVEWRSNLVLDGGTVDAITPPHIKYLRQVLNTSAMDIMYYTSPIYCGEIQEGVADEMNRLYNMFCERNPHIKPKISVIAHSLGAVIVYDIVTGYLPQGFNTDGSFLPGKSRLNFELDNFFCLGSPLSVFLALRSKKGEHGYHLFPPSLCNRLYNVYHLTDPVAYRLEPLVLKDYCKIAPLPIHPCNAAKPLPYSEMPLELEDVTEGVLSTTPVSTLMSGSGACAAVAPSTLLGESSSTTSPTDTPCKDKGWSIWNTIWKNQKNQESGGSPHHMDSPSQGLEHRLDYVLTSGAAGPFVVRSVLVSHTAYWSNNDVAFFVLTRIFPELEDELCSEERYAKPNGRRKHKRRRGSSKGSWTRKRKFDATYRSFSKCVSQTKRRITRIWST</sequence>
<dbReference type="PROSITE" id="PS51043">
    <property type="entry name" value="DDHD"/>
    <property type="match status" value="1"/>
</dbReference>
<dbReference type="GO" id="GO:0005737">
    <property type="term" value="C:cytoplasm"/>
    <property type="evidence" value="ECO:0007669"/>
    <property type="project" value="TreeGrafter"/>
</dbReference>
<reference evidence="4" key="2">
    <citation type="submission" date="2014-07" db="EMBL/GenBank/DDBJ databases">
        <authorList>
            <person name="Hull J."/>
        </authorList>
    </citation>
    <scope>NUCLEOTIDE SEQUENCE</scope>
</reference>